<dbReference type="EMBL" id="KX011169">
    <property type="protein sequence ID" value="ANH50745.1"/>
    <property type="molecule type" value="Genomic_DNA"/>
</dbReference>
<dbReference type="GeneID" id="29059996"/>
<reference evidence="2" key="1">
    <citation type="submission" date="2016-04" db="EMBL/GenBank/DDBJ databases">
        <authorList>
            <person name="Adebesin M.O."/>
            <person name="Ahama K."/>
            <person name="Alekasir E.M."/>
            <person name="Ali S."/>
            <person name="Aligholizadeh E."/>
            <person name="Allison J.M."/>
            <person name="Alzaher A."/>
            <person name="Andaya C.D."/>
            <person name="Asfaw S."/>
            <person name="Bansal N."/>
            <person name="Beauchard M.A."/>
            <person name="Betancourt K.A."/>
            <person name="Bhatia B."/>
            <person name="Boretti N.A."/>
            <person name="Brondi J.N."/>
            <person name="Byrd C.E."/>
            <person name="Cao A."/>
            <person name="Cardosa E.A."/>
            <person name="Carter A."/>
            <person name="Chen S."/>
            <person name="Chen Y."/>
            <person name="Clara V.K."/>
            <person name="Cobuzzi M."/>
            <person name="Conn O.L."/>
            <person name="Crosby I.A."/>
            <person name="Daly S.B."/>
            <person name="Depaz I.X."/>
            <person name="Dhaurali S."/>
            <person name="Dowdy K.M."/>
            <person name="Edokobi N.B."/>
            <person name="Ekanayake A.B."/>
            <person name="Ekekwe S.O."/>
            <person name="Emond M.A."/>
            <person name="Endres L."/>
            <person name="Eng S."/>
            <person name="Felkoski S.A."/>
            <person name="Gant C.D."/>
            <person name="Gaskin B."/>
            <person name="Gondal S."/>
            <person name="Gutmann J."/>
            <person name="Ha T.-A."/>
            <person name="Habteyes H."/>
            <person name="Hariri O."/>
            <person name="Healey R.M."/>
            <person name="Heins J.L."/>
            <person name="Henderson A.L."/>
            <person name="Hernandez F.M."/>
            <person name="Hoang P.T."/>
            <person name="Hope K.T."/>
            <person name="Husna A."/>
            <person name="Hussain A."/>
            <person name="Imani O."/>
            <person name="Jackson N.L."/>
            <person name="Jacob V.M."/>
            <person name="Kang C."/>
            <person name="Kantov R.M."/>
            <person name="Kavuru S."/>
            <person name="Kerr M.S."/>
            <person name="Khan O.A."/>
            <person name="Khan T.M."/>
            <person name="King T."/>
            <person name="Kulkarni R."/>
            <person name="Li A."/>
            <person name="Maczka C."/>
            <person name="Maisonet E."/>
            <person name="Majethia P.M."/>
            <person name="Malik D.A."/>
            <person name="Mariam A."/>
            <person name="Marquess E.B."/>
            <person name="Mattison J."/>
            <person name="Mcdonald N."/>
            <person name="Mehr S."/>
            <person name="Mengers S.R."/>
            <person name="Michaels D.P."/>
            <person name="Mondal S."/>
            <person name="Monney D.B."/>
            <person name="Nakhleh S.I."/>
            <person name="Ndubuizu N.C."/>
            <person name="Nguyen A.H."/>
            <person name="Nguyen K.M."/>
            <person name="Nguyen M.T."/>
            <person name="Nicholas M.L."/>
            <person name="Nimalan J.P."/>
            <person name="O'Connell R.A."/>
            <person name="Odoi E."/>
            <person name="Ojo L."/>
            <person name="Okoye A.E."/>
            <person name="Olateru-Olagbegi O."/>
            <person name="Osei K.V."/>
            <person name="Osei-Tutu A."/>
            <person name="Palilla A.M."/>
            <person name="Pancholi S."/>
            <person name="Park J.H."/>
            <person name="Patel K."/>
            <person name="Patel P."/>
            <person name="Pennington E."/>
            <person name="Peterson R.E."/>
            <person name="Pon J."/>
            <person name="Pourkarim H."/>
            <person name="Reed M.L."/>
            <person name="Rottman V."/>
            <person name="Salazar J."/>
            <person name="Samet S."/>
            <person name="Sendze O."/>
            <person name="Stelmack M.A."/>
            <person name="Stinnett R."/>
            <person name="Tchouaga A.L."/>
            <person name="Thompson E.M."/>
            <person name="Tran N.G."/>
            <person name="Truong T."/>
            <person name="Udo J.A."/>
            <person name="Verona L.T."/>
            <person name="Vu T.-Q."/>
            <person name="Wade J."/>
            <person name="Wang N.Q."/>
            <person name="Waters Z.M."/>
            <person name="Wellman R.J."/>
            <person name="Woldegabreal S."/>
            <person name="Yee A.C."/>
            <person name="Yirefu M."/>
            <person name="Zahangir S."/>
            <person name="Zhai Y."/>
            <person name="Devine C.L."/>
            <person name="Liao K."/>
            <person name="Prasad P.K."/>
            <person name="Ruthenberg K.J."/>
            <person name="Shonk J.A."/>
            <person name="Way M."/>
            <person name="Yousufi H.K."/>
            <person name="Cao L."/>
            <person name="Fox J."/>
            <person name="Hobbs E."/>
            <person name="Kilic S."/>
            <person name="Nunn R."/>
            <person name="Patel R."/>
            <person name="Rubenstein M."/>
            <person name="Cresawn S.G."/>
            <person name="Russell D.A."/>
            <person name="Pope W.H."/>
            <person name="Jacobs-Sera D."/>
            <person name="Hendrix R.W."/>
            <person name="Hatfull G.F."/>
            <person name="Erill I."/>
            <person name="Caruso S.M."/>
        </authorList>
    </citation>
    <scope>NUCLEOTIDE SEQUENCE [LARGE SCALE GENOMIC DNA]</scope>
</reference>
<sequence length="100" mass="11852">MIRAEAAKEITIESRLDEKNINLCDVDSHLEYLIKNAAENGKNELKITQDQMKNCEGLFNCCHDRILRNVLRERYESMGYQVRFNRDNRYKLSDLILNWG</sequence>
<evidence type="ECO:0000313" key="2">
    <source>
        <dbReference type="Proteomes" id="UP000203219"/>
    </source>
</evidence>
<protein>
    <submittedName>
        <fullName evidence="1">Uncharacterized protein</fullName>
    </submittedName>
</protein>
<name>A0A173GC09_9CAUD</name>
<dbReference type="Proteomes" id="UP000203219">
    <property type="component" value="Segment"/>
</dbReference>
<proteinExistence type="predicted"/>
<accession>A0A173GC09</accession>
<evidence type="ECO:0000313" key="1">
    <source>
        <dbReference type="EMBL" id="ANH50745.1"/>
    </source>
</evidence>
<gene>
    <name evidence="1" type="ORF">SALINJAH_188</name>
</gene>
<dbReference type="KEGG" id="vg:29059996"/>
<organism evidence="1 2">
    <name type="scientific">Bacillus phage SalinJah</name>
    <dbReference type="NCBI Taxonomy" id="1837830"/>
    <lineage>
        <taxon>Viruses</taxon>
        <taxon>Duplodnaviria</taxon>
        <taxon>Heunggongvirae</taxon>
        <taxon>Uroviricota</taxon>
        <taxon>Caudoviricetes</taxon>
        <taxon>Herelleviridae</taxon>
        <taxon>Bastillevirinae</taxon>
        <taxon>Wphvirus</taxon>
        <taxon>Wphvirus BPS13</taxon>
    </lineage>
</organism>
<dbReference type="RefSeq" id="YP_009282142.1">
    <property type="nucleotide sequence ID" value="NC_031034.1"/>
</dbReference>